<feature type="transmembrane region" description="Helical" evidence="16">
    <location>
        <begin position="213"/>
        <end position="238"/>
    </location>
</feature>
<evidence type="ECO:0000256" key="18">
    <source>
        <dbReference type="SAM" id="MobiDB-lite"/>
    </source>
</evidence>
<reference evidence="19 20" key="1">
    <citation type="submission" date="2024-06" db="EMBL/GenBank/DDBJ databases">
        <authorList>
            <person name="Kraege A."/>
            <person name="Thomma B."/>
        </authorList>
    </citation>
    <scope>NUCLEOTIDE SEQUENCE [LARGE SCALE GENOMIC DNA]</scope>
</reference>
<comment type="subcellular location">
    <subcellularLocation>
        <location evidence="2">Membrane</location>
        <topology evidence="2">Multi-pass membrane protein</topology>
    </subcellularLocation>
</comment>
<evidence type="ECO:0000256" key="10">
    <source>
        <dbReference type="ARBA" id="ARBA00022695"/>
    </source>
</evidence>
<keyword evidence="14 16" id="KW-0594">Phospholipid biosynthesis</keyword>
<comment type="caution">
    <text evidence="19">The sequence shown here is derived from an EMBL/GenBank/DDBJ whole genome shotgun (WGS) entry which is preliminary data.</text>
</comment>
<keyword evidence="11 16" id="KW-1133">Transmembrane helix</keyword>
<protein>
    <recommendedName>
        <fullName evidence="6 16">Phosphatidate cytidylyltransferase</fullName>
        <ecNumber evidence="6 16">2.7.7.41</ecNumber>
    </recommendedName>
</protein>
<dbReference type="EMBL" id="CAXHTA020000004">
    <property type="protein sequence ID" value="CAL5220950.1"/>
    <property type="molecule type" value="Genomic_DNA"/>
</dbReference>
<dbReference type="PANTHER" id="PTHR13773:SF8">
    <property type="entry name" value="PHOSPHATIDATE CYTIDYLYLTRANSFERASE, PHOTORECEPTOR-SPECIFIC"/>
    <property type="match status" value="1"/>
</dbReference>
<comment type="similarity">
    <text evidence="5 16 17">Belongs to the CDS family.</text>
</comment>
<evidence type="ECO:0000256" key="11">
    <source>
        <dbReference type="ARBA" id="ARBA00022989"/>
    </source>
</evidence>
<feature type="compositionally biased region" description="Polar residues" evidence="18">
    <location>
        <begin position="27"/>
        <end position="39"/>
    </location>
</feature>
<evidence type="ECO:0000256" key="8">
    <source>
        <dbReference type="ARBA" id="ARBA00022679"/>
    </source>
</evidence>
<evidence type="ECO:0000256" key="6">
    <source>
        <dbReference type="ARBA" id="ARBA00012487"/>
    </source>
</evidence>
<feature type="transmembrane region" description="Helical" evidence="16">
    <location>
        <begin position="159"/>
        <end position="176"/>
    </location>
</feature>
<feature type="region of interest" description="Disordered" evidence="18">
    <location>
        <begin position="1"/>
        <end position="39"/>
    </location>
</feature>
<keyword evidence="8 16" id="KW-0808">Transferase</keyword>
<keyword evidence="9 16" id="KW-0812">Transmembrane</keyword>
<name>A0ABP1FQV7_9CHLO</name>
<sequence length="479" mass="53919">MRHRTSVIQNGDVTPPAPSSEAEDGYDTSTAMDSSKGTASTRMLRESRSKYKSLKVRAGSTVVIIASFIIVIYLGHVPLMIMILAIQAAMVGELYRLAEKSQKKVQKPTGQGRLLQWYFFLVTAFWMYFRFIRNQLVVEITSSAQTAHLFGWALKKHTILAFFLYTAGFVRFVLRLEKGCYMYQFGQYAWTHLILLFVFIPSSFFVSNIFDGIIWFLLPCSLVIANDIFAYLAGFFFGRTPLIKLSPKKTWEGFFGGLVLTVVSSWYLAEFMSRHQWMICPRTDLSMGWLDCNPDELFLPTRFTVRDLPYYTPGPVENFLIGLSHITPDFVMRALDGPLSSSFTARPMQLHAVVMAMFASIIAPFGGFFASGFKRGFKIKDFGDSIPGHGGMTDRMDCQVVMAMFSYLYYNSYVGAEVGVTVGSVLSSAVQLSRREQLELWGLLANLLAADDSVPQQLLGVVERAVAAGQQRLLPHRLR</sequence>
<keyword evidence="20" id="KW-1185">Reference proteome</keyword>
<dbReference type="Pfam" id="PF01148">
    <property type="entry name" value="CTP_transf_1"/>
    <property type="match status" value="1"/>
</dbReference>
<dbReference type="PIRSF" id="PIRSF018269">
    <property type="entry name" value="PC_trans_euk"/>
    <property type="match status" value="1"/>
</dbReference>
<evidence type="ECO:0000256" key="5">
    <source>
        <dbReference type="ARBA" id="ARBA00010185"/>
    </source>
</evidence>
<keyword evidence="7 16" id="KW-0444">Lipid biosynthesis</keyword>
<evidence type="ECO:0000256" key="13">
    <source>
        <dbReference type="ARBA" id="ARBA00023136"/>
    </source>
</evidence>
<keyword evidence="10 16" id="KW-0548">Nucleotidyltransferase</keyword>
<feature type="transmembrane region" description="Helical" evidence="16">
    <location>
        <begin position="250"/>
        <end position="269"/>
    </location>
</feature>
<evidence type="ECO:0000256" key="4">
    <source>
        <dbReference type="ARBA" id="ARBA00005189"/>
    </source>
</evidence>
<dbReference type="PROSITE" id="PS01315">
    <property type="entry name" value="CDS"/>
    <property type="match status" value="1"/>
</dbReference>
<evidence type="ECO:0000256" key="1">
    <source>
        <dbReference type="ARBA" id="ARBA00001698"/>
    </source>
</evidence>
<evidence type="ECO:0000256" key="9">
    <source>
        <dbReference type="ARBA" id="ARBA00022692"/>
    </source>
</evidence>
<evidence type="ECO:0000256" key="16">
    <source>
        <dbReference type="PIRNR" id="PIRNR018269"/>
    </source>
</evidence>
<accession>A0ABP1FQV7</accession>
<feature type="transmembrane region" description="Helical" evidence="16">
    <location>
        <begin position="348"/>
        <end position="370"/>
    </location>
</feature>
<comment type="pathway">
    <text evidence="4">Lipid metabolism.</text>
</comment>
<feature type="transmembrane region" description="Helical" evidence="16">
    <location>
        <begin position="188"/>
        <end position="207"/>
    </location>
</feature>
<evidence type="ECO:0000256" key="7">
    <source>
        <dbReference type="ARBA" id="ARBA00022516"/>
    </source>
</evidence>
<evidence type="ECO:0000256" key="2">
    <source>
        <dbReference type="ARBA" id="ARBA00004141"/>
    </source>
</evidence>
<feature type="compositionally biased region" description="Polar residues" evidence="18">
    <location>
        <begin position="1"/>
        <end position="12"/>
    </location>
</feature>
<dbReference type="Proteomes" id="UP001497392">
    <property type="component" value="Unassembled WGS sequence"/>
</dbReference>
<gene>
    <name evidence="19" type="primary">g3053</name>
    <name evidence="19" type="ORF">VP750_LOCUS2609</name>
</gene>
<proteinExistence type="inferred from homology"/>
<comment type="pathway">
    <text evidence="3 16 17">Phospholipid metabolism; CDP-diacylglycerol biosynthesis; CDP-diacylglycerol from sn-glycerol 3-phosphate: step 3/3.</text>
</comment>
<organism evidence="19 20">
    <name type="scientific">Coccomyxa viridis</name>
    <dbReference type="NCBI Taxonomy" id="1274662"/>
    <lineage>
        <taxon>Eukaryota</taxon>
        <taxon>Viridiplantae</taxon>
        <taxon>Chlorophyta</taxon>
        <taxon>core chlorophytes</taxon>
        <taxon>Trebouxiophyceae</taxon>
        <taxon>Trebouxiophyceae incertae sedis</taxon>
        <taxon>Coccomyxaceae</taxon>
        <taxon>Coccomyxa</taxon>
    </lineage>
</organism>
<comment type="cofactor">
    <cofactor evidence="16">
        <name>Mg(2+)</name>
        <dbReference type="ChEBI" id="CHEBI:18420"/>
    </cofactor>
    <text evidence="16">Requires a divalent cation for activity.</text>
</comment>
<evidence type="ECO:0000313" key="19">
    <source>
        <dbReference type="EMBL" id="CAL5220950.1"/>
    </source>
</evidence>
<keyword evidence="12 16" id="KW-0443">Lipid metabolism</keyword>
<keyword evidence="15 16" id="KW-1208">Phospholipid metabolism</keyword>
<evidence type="ECO:0000256" key="12">
    <source>
        <dbReference type="ARBA" id="ARBA00023098"/>
    </source>
</evidence>
<feature type="transmembrane region" description="Helical" evidence="16">
    <location>
        <begin position="110"/>
        <end position="129"/>
    </location>
</feature>
<evidence type="ECO:0000256" key="15">
    <source>
        <dbReference type="ARBA" id="ARBA00023264"/>
    </source>
</evidence>
<evidence type="ECO:0000256" key="3">
    <source>
        <dbReference type="ARBA" id="ARBA00005119"/>
    </source>
</evidence>
<evidence type="ECO:0000313" key="20">
    <source>
        <dbReference type="Proteomes" id="UP001497392"/>
    </source>
</evidence>
<dbReference type="InterPro" id="IPR016720">
    <property type="entry name" value="PC_Trfase_euk"/>
</dbReference>
<keyword evidence="13 16" id="KW-0472">Membrane</keyword>
<feature type="transmembrane region" description="Helical" evidence="16">
    <location>
        <begin position="54"/>
        <end position="73"/>
    </location>
</feature>
<dbReference type="EC" id="2.7.7.41" evidence="6 16"/>
<comment type="catalytic activity">
    <reaction evidence="1 16 17">
        <text>a 1,2-diacyl-sn-glycero-3-phosphate + CTP + H(+) = a CDP-1,2-diacyl-sn-glycerol + diphosphate</text>
        <dbReference type="Rhea" id="RHEA:16229"/>
        <dbReference type="ChEBI" id="CHEBI:15378"/>
        <dbReference type="ChEBI" id="CHEBI:33019"/>
        <dbReference type="ChEBI" id="CHEBI:37563"/>
        <dbReference type="ChEBI" id="CHEBI:58332"/>
        <dbReference type="ChEBI" id="CHEBI:58608"/>
        <dbReference type="EC" id="2.7.7.41"/>
    </reaction>
</comment>
<comment type="function">
    <text evidence="16">May be involved in the synthesis of minor phospholipids and in modulation of IP3-mediated signal transduction.</text>
</comment>
<evidence type="ECO:0000256" key="17">
    <source>
        <dbReference type="RuleBase" id="RU003938"/>
    </source>
</evidence>
<dbReference type="PANTHER" id="PTHR13773">
    <property type="entry name" value="PHOSPHATIDATE CYTIDYLYLTRANSFERASE"/>
    <property type="match status" value="1"/>
</dbReference>
<dbReference type="InterPro" id="IPR000374">
    <property type="entry name" value="PC_trans"/>
</dbReference>
<evidence type="ECO:0000256" key="14">
    <source>
        <dbReference type="ARBA" id="ARBA00023209"/>
    </source>
</evidence>